<protein>
    <submittedName>
        <fullName evidence="3">L-alanine-DL-glutamate epimerase-like enolase superfamily enzyme</fullName>
    </submittedName>
</protein>
<accession>A0A368XPZ0</accession>
<dbReference type="AlphaFoldDB" id="A0A368XPZ0"/>
<dbReference type="SUPFAM" id="SSF51604">
    <property type="entry name" value="Enolase C-terminal domain-like"/>
    <property type="match status" value="1"/>
</dbReference>
<dbReference type="Pfam" id="PF13378">
    <property type="entry name" value="MR_MLE_C"/>
    <property type="match status" value="1"/>
</dbReference>
<feature type="domain" description="Mandelate racemase/muconate lactonizing enzyme C-terminal" evidence="2">
    <location>
        <begin position="150"/>
        <end position="264"/>
    </location>
</feature>
<dbReference type="Gene3D" id="3.30.390.10">
    <property type="entry name" value="Enolase-like, N-terminal domain"/>
    <property type="match status" value="1"/>
</dbReference>
<keyword evidence="1" id="KW-0456">Lyase</keyword>
<gene>
    <name evidence="3" type="ORF">DES41_10798</name>
</gene>
<dbReference type="SMART" id="SM00922">
    <property type="entry name" value="MR_MLE"/>
    <property type="match status" value="1"/>
</dbReference>
<dbReference type="GO" id="GO:0016829">
    <property type="term" value="F:lyase activity"/>
    <property type="evidence" value="ECO:0007669"/>
    <property type="project" value="UniProtKB-KW"/>
</dbReference>
<dbReference type="InterPro" id="IPR034593">
    <property type="entry name" value="DgoD-like"/>
</dbReference>
<dbReference type="InterPro" id="IPR018110">
    <property type="entry name" value="Mandel_Rmase/mucon_lact_enz_CS"/>
</dbReference>
<dbReference type="InterPro" id="IPR013342">
    <property type="entry name" value="Mandelate_racemase_C"/>
</dbReference>
<sequence length="398" mass="43350">MKVTKIEVLEAELSGQNGIASWHHVFARVHTDEGISGLGEIGMAYGTGARAGGPMVLALGERFVLGHDPMSTETIWERMLRKSFWAEGGGPVVFGAMSAIDAALWDIKGRAAGKPVHQLLGADTPAPLRCYASQLQFDWGTNEVVNLVEPARYKDAAVRAREEGYDAVKVDPLMVAMDGSRAARLRGILTPEQRRMVRARMEAIRDGIGPDADIILELHSFTSTAGALQTAEEVKDLGILFMEEPTHYNGARAHNRAARKSPVPIAAGERMYTRWGFLPYLEAESLDMIQPDVGLVGGISEAMKIAHLAHTFDVGVQAHVCGSPLASAIALQFEAAIPNFEIHEHHTYAQKSCNRDLFLEDLQPQRGRFHVPTGPGLGMTLSPDAERLMTKTSVQLAR</sequence>
<dbReference type="SFLD" id="SFLDS00001">
    <property type="entry name" value="Enolase"/>
    <property type="match status" value="1"/>
</dbReference>
<evidence type="ECO:0000313" key="3">
    <source>
        <dbReference type="EMBL" id="RCW68577.1"/>
    </source>
</evidence>
<comment type="caution">
    <text evidence="3">The sequence shown here is derived from an EMBL/GenBank/DDBJ whole genome shotgun (WGS) entry which is preliminary data.</text>
</comment>
<dbReference type="EMBL" id="QPJK01000007">
    <property type="protein sequence ID" value="RCW68577.1"/>
    <property type="molecule type" value="Genomic_DNA"/>
</dbReference>
<organism evidence="3 4">
    <name type="scientific">Pseudorhodoferax soli</name>
    <dbReference type="NCBI Taxonomy" id="545864"/>
    <lineage>
        <taxon>Bacteria</taxon>
        <taxon>Pseudomonadati</taxon>
        <taxon>Pseudomonadota</taxon>
        <taxon>Betaproteobacteria</taxon>
        <taxon>Burkholderiales</taxon>
        <taxon>Comamonadaceae</taxon>
    </lineage>
</organism>
<dbReference type="Proteomes" id="UP000252884">
    <property type="component" value="Unassembled WGS sequence"/>
</dbReference>
<dbReference type="PANTHER" id="PTHR48080">
    <property type="entry name" value="D-GALACTONATE DEHYDRATASE-RELATED"/>
    <property type="match status" value="1"/>
</dbReference>
<dbReference type="SFLD" id="SFLDG00179">
    <property type="entry name" value="mandelate_racemase"/>
    <property type="match status" value="1"/>
</dbReference>
<reference evidence="3 4" key="1">
    <citation type="submission" date="2018-07" db="EMBL/GenBank/DDBJ databases">
        <title>Genomic Encyclopedia of Type Strains, Phase IV (KMG-IV): sequencing the most valuable type-strain genomes for metagenomic binning, comparative biology and taxonomic classification.</title>
        <authorList>
            <person name="Goeker M."/>
        </authorList>
    </citation>
    <scope>NUCLEOTIDE SEQUENCE [LARGE SCALE GENOMIC DNA]</scope>
    <source>
        <strain evidence="3 4">DSM 21634</strain>
    </source>
</reference>
<dbReference type="PANTHER" id="PTHR48080:SF2">
    <property type="entry name" value="D-GALACTONATE DEHYDRATASE"/>
    <property type="match status" value="1"/>
</dbReference>
<dbReference type="PROSITE" id="PS00908">
    <property type="entry name" value="MR_MLE_1"/>
    <property type="match status" value="1"/>
</dbReference>
<dbReference type="InterPro" id="IPR036849">
    <property type="entry name" value="Enolase-like_C_sf"/>
</dbReference>
<dbReference type="InterPro" id="IPR013341">
    <property type="entry name" value="Mandelate_racemase_N_dom"/>
</dbReference>
<dbReference type="Pfam" id="PF02746">
    <property type="entry name" value="MR_MLE_N"/>
    <property type="match status" value="1"/>
</dbReference>
<dbReference type="GO" id="GO:0009063">
    <property type="term" value="P:amino acid catabolic process"/>
    <property type="evidence" value="ECO:0007669"/>
    <property type="project" value="InterPro"/>
</dbReference>
<dbReference type="InterPro" id="IPR029065">
    <property type="entry name" value="Enolase_C-like"/>
</dbReference>
<dbReference type="CDD" id="cd03316">
    <property type="entry name" value="MR_like"/>
    <property type="match status" value="1"/>
</dbReference>
<evidence type="ECO:0000259" key="2">
    <source>
        <dbReference type="SMART" id="SM00922"/>
    </source>
</evidence>
<keyword evidence="4" id="KW-1185">Reference proteome</keyword>
<dbReference type="InterPro" id="IPR029017">
    <property type="entry name" value="Enolase-like_N"/>
</dbReference>
<name>A0A368XPZ0_9BURK</name>
<evidence type="ECO:0000256" key="1">
    <source>
        <dbReference type="ARBA" id="ARBA00023239"/>
    </source>
</evidence>
<dbReference type="SUPFAM" id="SSF54826">
    <property type="entry name" value="Enolase N-terminal domain-like"/>
    <property type="match status" value="1"/>
</dbReference>
<dbReference type="OrthoDB" id="103536at2"/>
<evidence type="ECO:0000313" key="4">
    <source>
        <dbReference type="Proteomes" id="UP000252884"/>
    </source>
</evidence>
<proteinExistence type="predicted"/>
<dbReference type="Gene3D" id="3.20.20.120">
    <property type="entry name" value="Enolase-like C-terminal domain"/>
    <property type="match status" value="1"/>
</dbReference>